<evidence type="ECO:0000313" key="1">
    <source>
        <dbReference type="EMBL" id="JAR90496.1"/>
    </source>
</evidence>
<protein>
    <submittedName>
        <fullName evidence="1">Putative tick transposon</fullName>
    </submittedName>
</protein>
<sequence>KLAIKRLLEDHNETHLGTKVKATKGGNLGVFFSAKTHKVDVPFRAIVLERGTWQTHLLTFLAKHLSQVHCGEPYRICNSEHSEQLIASNLSSHHAHQAKPLS</sequence>
<dbReference type="AlphaFoldDB" id="A0A147BI90"/>
<proteinExistence type="predicted"/>
<name>A0A147BI90_IXORI</name>
<feature type="non-terminal residue" evidence="1">
    <location>
        <position position="1"/>
    </location>
</feature>
<accession>A0A147BI90</accession>
<dbReference type="EMBL" id="GEGO01004908">
    <property type="protein sequence ID" value="JAR90496.1"/>
    <property type="molecule type" value="Transcribed_RNA"/>
</dbReference>
<organism evidence="1">
    <name type="scientific">Ixodes ricinus</name>
    <name type="common">Common tick</name>
    <name type="synonym">Acarus ricinus</name>
    <dbReference type="NCBI Taxonomy" id="34613"/>
    <lineage>
        <taxon>Eukaryota</taxon>
        <taxon>Metazoa</taxon>
        <taxon>Ecdysozoa</taxon>
        <taxon>Arthropoda</taxon>
        <taxon>Chelicerata</taxon>
        <taxon>Arachnida</taxon>
        <taxon>Acari</taxon>
        <taxon>Parasitiformes</taxon>
        <taxon>Ixodida</taxon>
        <taxon>Ixodoidea</taxon>
        <taxon>Ixodidae</taxon>
        <taxon>Ixodinae</taxon>
        <taxon>Ixodes</taxon>
    </lineage>
</organism>
<reference evidence="1" key="1">
    <citation type="journal article" date="2018" name="PLoS Negl. Trop. Dis.">
        <title>Sialome diversity of ticks revealed by RNAseq of single tick salivary glands.</title>
        <authorList>
            <person name="Perner J."/>
            <person name="Kropackova S."/>
            <person name="Kopacek P."/>
            <person name="Ribeiro J.M."/>
        </authorList>
    </citation>
    <scope>NUCLEOTIDE SEQUENCE</scope>
    <source>
        <strain evidence="1">Siblings of single egg batch collected in Ceske Budejovice</strain>
        <tissue evidence="1">Salivary glands</tissue>
    </source>
</reference>